<keyword evidence="1" id="KW-0880">Kelch repeat</keyword>
<evidence type="ECO:0000259" key="3">
    <source>
        <dbReference type="PROSITE" id="PS50097"/>
    </source>
</evidence>
<dbReference type="InterPro" id="IPR015915">
    <property type="entry name" value="Kelch-typ_b-propeller"/>
</dbReference>
<dbReference type="SMART" id="SM00875">
    <property type="entry name" value="BACK"/>
    <property type="match status" value="1"/>
</dbReference>
<reference evidence="5 6" key="1">
    <citation type="submission" date="2025-05" db="UniProtKB">
        <authorList>
            <consortium name="RefSeq"/>
        </authorList>
    </citation>
    <scope>IDENTIFICATION</scope>
</reference>
<dbReference type="Gene3D" id="2.120.10.80">
    <property type="entry name" value="Kelch-type beta propeller"/>
    <property type="match status" value="1"/>
</dbReference>
<name>A0ABM1VQF1_APLCA</name>
<evidence type="ECO:0000313" key="6">
    <source>
        <dbReference type="RefSeq" id="XP_035824643.1"/>
    </source>
</evidence>
<evidence type="ECO:0000313" key="4">
    <source>
        <dbReference type="Proteomes" id="UP000694888"/>
    </source>
</evidence>
<dbReference type="Pfam" id="PF01344">
    <property type="entry name" value="Kelch_1"/>
    <property type="match status" value="2"/>
</dbReference>
<dbReference type="PANTHER" id="PTHR24412">
    <property type="entry name" value="KELCH PROTEIN"/>
    <property type="match status" value="1"/>
</dbReference>
<accession>A0ABM1VQF1</accession>
<dbReference type="Gene3D" id="1.25.40.420">
    <property type="match status" value="1"/>
</dbReference>
<evidence type="ECO:0000313" key="5">
    <source>
        <dbReference type="RefSeq" id="XP_005094378.1"/>
    </source>
</evidence>
<organism evidence="4 6">
    <name type="scientific">Aplysia californica</name>
    <name type="common">California sea hare</name>
    <dbReference type="NCBI Taxonomy" id="6500"/>
    <lineage>
        <taxon>Eukaryota</taxon>
        <taxon>Metazoa</taxon>
        <taxon>Spiralia</taxon>
        <taxon>Lophotrochozoa</taxon>
        <taxon>Mollusca</taxon>
        <taxon>Gastropoda</taxon>
        <taxon>Heterobranchia</taxon>
        <taxon>Euthyneura</taxon>
        <taxon>Tectipleura</taxon>
        <taxon>Aplysiida</taxon>
        <taxon>Aplysioidea</taxon>
        <taxon>Aplysiidae</taxon>
        <taxon>Aplysia</taxon>
    </lineage>
</organism>
<dbReference type="Pfam" id="PF00651">
    <property type="entry name" value="BTB"/>
    <property type="match status" value="1"/>
</dbReference>
<dbReference type="GeneID" id="101856875"/>
<dbReference type="SUPFAM" id="SSF54695">
    <property type="entry name" value="POZ domain"/>
    <property type="match status" value="1"/>
</dbReference>
<dbReference type="PROSITE" id="PS50097">
    <property type="entry name" value="BTB"/>
    <property type="match status" value="1"/>
</dbReference>
<dbReference type="SMART" id="SM00225">
    <property type="entry name" value="BTB"/>
    <property type="match status" value="1"/>
</dbReference>
<dbReference type="InterPro" id="IPR011043">
    <property type="entry name" value="Gal_Oxase/kelch_b-propeller"/>
</dbReference>
<keyword evidence="2" id="KW-0677">Repeat</keyword>
<dbReference type="Pfam" id="PF07707">
    <property type="entry name" value="BACK"/>
    <property type="match status" value="1"/>
</dbReference>
<dbReference type="SUPFAM" id="SSF50965">
    <property type="entry name" value="Galactose oxidase, central domain"/>
    <property type="match status" value="1"/>
</dbReference>
<gene>
    <name evidence="5 6" type="primary">LOC101856875</name>
</gene>
<feature type="domain" description="BTB" evidence="3">
    <location>
        <begin position="24"/>
        <end position="91"/>
    </location>
</feature>
<dbReference type="RefSeq" id="XP_035824643.1">
    <property type="nucleotide sequence ID" value="XM_035968750.1"/>
</dbReference>
<evidence type="ECO:0000256" key="2">
    <source>
        <dbReference type="ARBA" id="ARBA00022737"/>
    </source>
</evidence>
<dbReference type="Gene3D" id="3.30.710.10">
    <property type="entry name" value="Potassium Channel Kv1.1, Chain A"/>
    <property type="match status" value="1"/>
</dbReference>
<dbReference type="InterPro" id="IPR017096">
    <property type="entry name" value="BTB-kelch_protein"/>
</dbReference>
<dbReference type="InterPro" id="IPR006652">
    <property type="entry name" value="Kelch_1"/>
</dbReference>
<dbReference type="PANTHER" id="PTHR24412:SF441">
    <property type="entry name" value="KELCH-LIKE PROTEIN 28"/>
    <property type="match status" value="1"/>
</dbReference>
<dbReference type="PIRSF" id="PIRSF037037">
    <property type="entry name" value="Kelch-like_protein_gigaxonin"/>
    <property type="match status" value="1"/>
</dbReference>
<proteinExistence type="predicted"/>
<dbReference type="InterPro" id="IPR011333">
    <property type="entry name" value="SKP1/BTB/POZ_sf"/>
</dbReference>
<dbReference type="RefSeq" id="XP_005094378.1">
    <property type="nucleotide sequence ID" value="XM_005094321.3"/>
</dbReference>
<dbReference type="InterPro" id="IPR011705">
    <property type="entry name" value="BACK"/>
</dbReference>
<dbReference type="InterPro" id="IPR000210">
    <property type="entry name" value="BTB/POZ_dom"/>
</dbReference>
<dbReference type="SMART" id="SM00612">
    <property type="entry name" value="Kelch"/>
    <property type="match status" value="6"/>
</dbReference>
<keyword evidence="4" id="KW-1185">Reference proteome</keyword>
<sequence length="559" mass="62481">MESKDFVTSFHAKLHQLWADSELCDVQLCVEEMVIPAHRIILAALSPYFKAMFCSHLNERQEFQIRIQGLNAQAVKAVVQFAYTADLCLSEETVQSVMQTASMMQISAIEKLCCTFLLEHMYPENCLGIRDFAHVMGCFELKEAADKYCEDHFFDVSQSEEFFQLNVDEVIGLISRDGLRVAKEEEVYAAVMRWVEFDPERSKQDIVRIMEHVRLPLVQWDFLTKKISRDELFVSNEECRNYLQQARAFQASSYHPDLINFAFNEAVPRSHPRAFFSAADRLYSIGGESSSREILSSFESFSPYTNEAKELPPLPEAKRSLGVAILDKIIYAFGGASGFQGSRTVHAFDIDKQEWQVKSPMCEVRSSLVAAVACGNILALGGHGENSVLTSAEKYNVEFNSWTFIPELLEPRSMAAVVVIESSLYLCGGYNGLEDLRSCHVLDTKIWQWSVCPSMNERRSMHGAAVLDGNIYVAGGLGHNTCLSSAEVFHVSTQQWTVVQALPGARRGFGLTVIGDTLYAAGGHDGTSVQGSILKYNKSTGDWASIGHLITKRGRFGLL</sequence>
<dbReference type="Pfam" id="PF24681">
    <property type="entry name" value="Kelch_KLHDC2_KLHL20_DRC7"/>
    <property type="match status" value="1"/>
</dbReference>
<dbReference type="Proteomes" id="UP000694888">
    <property type="component" value="Unplaced"/>
</dbReference>
<protein>
    <submittedName>
        <fullName evidence="5 6">Kelch-like protein 18</fullName>
    </submittedName>
</protein>
<evidence type="ECO:0000256" key="1">
    <source>
        <dbReference type="ARBA" id="ARBA00022441"/>
    </source>
</evidence>